<dbReference type="InterPro" id="IPR031656">
    <property type="entry name" value="DAO_C"/>
</dbReference>
<dbReference type="Gene3D" id="1.10.8.870">
    <property type="entry name" value="Alpha-glycerophosphate oxidase, cap domain"/>
    <property type="match status" value="1"/>
</dbReference>
<reference evidence="2 3" key="1">
    <citation type="journal article" date="2013" name="Stand. Genomic Sci.">
        <title>Genome sequence of the reddish-pigmented Rubellimicrobium thermophilum type strain (DSM 16684(T)), a member of the Roseobacter clade.</title>
        <authorList>
            <person name="Fiebig A."/>
            <person name="Riedel T."/>
            <person name="Gronow S."/>
            <person name="Petersen J."/>
            <person name="Klenk H.P."/>
            <person name="Goker M."/>
        </authorList>
    </citation>
    <scope>NUCLEOTIDE SEQUENCE [LARGE SCALE GENOMIC DNA]</scope>
    <source>
        <strain evidence="2 3">DSM 16684</strain>
    </source>
</reference>
<dbReference type="EMBL" id="AOLV01000024">
    <property type="protein sequence ID" value="EPX84513.1"/>
    <property type="molecule type" value="Genomic_DNA"/>
</dbReference>
<dbReference type="AlphaFoldDB" id="S9QXZ4"/>
<evidence type="ECO:0000259" key="1">
    <source>
        <dbReference type="Pfam" id="PF16901"/>
    </source>
</evidence>
<comment type="caution">
    <text evidence="2">The sequence shown here is derived from an EMBL/GenBank/DDBJ whole genome shotgun (WGS) entry which is preliminary data.</text>
</comment>
<gene>
    <name evidence="2" type="ORF">ruthe_02193</name>
</gene>
<dbReference type="HOGENOM" id="CLU_2371049_0_0_5"/>
<dbReference type="Pfam" id="PF16901">
    <property type="entry name" value="DAO_C"/>
    <property type="match status" value="1"/>
</dbReference>
<dbReference type="PATRIC" id="fig|1123069.3.peg.2166"/>
<dbReference type="Proteomes" id="UP000015346">
    <property type="component" value="Unassembled WGS sequence"/>
</dbReference>
<dbReference type="STRING" id="1123069.ruthe_02193"/>
<evidence type="ECO:0000313" key="3">
    <source>
        <dbReference type="Proteomes" id="UP000015346"/>
    </source>
</evidence>
<protein>
    <recommendedName>
        <fullName evidence="1">Alpha-glycerophosphate oxidase C-terminal domain-containing protein</fullName>
    </recommendedName>
</protein>
<accession>S9QXZ4</accession>
<dbReference type="InterPro" id="IPR038299">
    <property type="entry name" value="DAO_C_sf"/>
</dbReference>
<name>S9QXZ4_9RHOB</name>
<organism evidence="2 3">
    <name type="scientific">Rubellimicrobium thermophilum DSM 16684</name>
    <dbReference type="NCBI Taxonomy" id="1123069"/>
    <lineage>
        <taxon>Bacteria</taxon>
        <taxon>Pseudomonadati</taxon>
        <taxon>Pseudomonadota</taxon>
        <taxon>Alphaproteobacteria</taxon>
        <taxon>Rhodobacterales</taxon>
        <taxon>Roseobacteraceae</taxon>
        <taxon>Rubellimicrobium</taxon>
    </lineage>
</organism>
<sequence length="95" mass="10080">MIRAYGTEAWALLGGARRAEDLGRAFGAGLTEAELDWMARREWARTAEDALWRRSKLGLRLSPDQVEAVAAWFAAAGGTGEAGRLPGAVSPPPGS</sequence>
<feature type="domain" description="Alpha-glycerophosphate oxidase C-terminal" evidence="1">
    <location>
        <begin position="2"/>
        <end position="68"/>
    </location>
</feature>
<evidence type="ECO:0000313" key="2">
    <source>
        <dbReference type="EMBL" id="EPX84513.1"/>
    </source>
</evidence>
<dbReference type="Gene3D" id="6.10.250.1890">
    <property type="match status" value="1"/>
</dbReference>
<proteinExistence type="predicted"/>
<keyword evidence="3" id="KW-1185">Reference proteome</keyword>